<dbReference type="EMBL" id="VSSQ01002393">
    <property type="protein sequence ID" value="MPM15142.1"/>
    <property type="molecule type" value="Genomic_DNA"/>
</dbReference>
<evidence type="ECO:0000313" key="1">
    <source>
        <dbReference type="EMBL" id="MPM15142.1"/>
    </source>
</evidence>
<gene>
    <name evidence="1" type="ORF">SDC9_61508</name>
</gene>
<reference evidence="1" key="1">
    <citation type="submission" date="2019-08" db="EMBL/GenBank/DDBJ databases">
        <authorList>
            <person name="Kucharzyk K."/>
            <person name="Murdoch R.W."/>
            <person name="Higgins S."/>
            <person name="Loffler F."/>
        </authorList>
    </citation>
    <scope>NUCLEOTIDE SEQUENCE</scope>
</reference>
<proteinExistence type="predicted"/>
<accession>A0A644XFZ2</accession>
<dbReference type="AlphaFoldDB" id="A0A644XFZ2"/>
<organism evidence="1">
    <name type="scientific">bioreactor metagenome</name>
    <dbReference type="NCBI Taxonomy" id="1076179"/>
    <lineage>
        <taxon>unclassified sequences</taxon>
        <taxon>metagenomes</taxon>
        <taxon>ecological metagenomes</taxon>
    </lineage>
</organism>
<protein>
    <submittedName>
        <fullName evidence="1">Uncharacterized protein</fullName>
    </submittedName>
</protein>
<sequence>MGKRRIAELSGVVGTSHGFGKIRSLQVGAQNARPSRKLHSLLNPGEIRADGFVGLRNGRGAEGRGSKPHLAFGHPFDIARAHAVEPFLPVHMDVHKTGREEHSAHILPVLRVIQHRDDALFKGDSALLQKIGSVEDADIPDGRHLTFLLKDSRIFAASVFCNAEA</sequence>
<comment type="caution">
    <text evidence="1">The sequence shown here is derived from an EMBL/GenBank/DDBJ whole genome shotgun (WGS) entry which is preliminary data.</text>
</comment>
<name>A0A644XFZ2_9ZZZZ</name>